<feature type="region of interest" description="Disordered" evidence="1">
    <location>
        <begin position="753"/>
        <end position="792"/>
    </location>
</feature>
<dbReference type="PANTHER" id="PTHR47501:SF5">
    <property type="entry name" value="HAT C-TERMINAL DIMERISATION DOMAIN-CONTAINING PROTEIN"/>
    <property type="match status" value="1"/>
</dbReference>
<feature type="compositionally biased region" description="Acidic residues" evidence="1">
    <location>
        <begin position="762"/>
        <end position="780"/>
    </location>
</feature>
<proteinExistence type="predicted"/>
<feature type="compositionally biased region" description="Basic residues" evidence="1">
    <location>
        <begin position="384"/>
        <end position="395"/>
    </location>
</feature>
<dbReference type="SUPFAM" id="SSF53098">
    <property type="entry name" value="Ribonuclease H-like"/>
    <property type="match status" value="1"/>
</dbReference>
<evidence type="ECO:0000256" key="1">
    <source>
        <dbReference type="SAM" id="MobiDB-lite"/>
    </source>
</evidence>
<feature type="compositionally biased region" description="Polar residues" evidence="1">
    <location>
        <begin position="342"/>
        <end position="355"/>
    </location>
</feature>
<feature type="compositionally biased region" description="Basic residues" evidence="1">
    <location>
        <begin position="359"/>
        <end position="369"/>
    </location>
</feature>
<evidence type="ECO:0000313" key="2">
    <source>
        <dbReference type="EMBL" id="KNE98780.1"/>
    </source>
</evidence>
<sequence>MSAQMAQHDINQESDCPAGEMTDQSQTQPRRSTRDSSAAVAPKTVTPSSILRVRQKRMVEPSSTSELDRSLVQGKQYKQTKKRSKQKSSAKASTPVLDPRPSGKTKKAKGRSKKGNPTEGVIAGAFDYNQDTDNESVTIPPGPTKKEKVALYDDPKLYFENPVCNKLDDPEKPLSFQCKWCSSICRGHGTSTGNLKSHRDRYTQKGKSDKGCVNRDKAILAGAKLPLLVAETRAASTSSPNPVPQYTMEFNNRVLNQILMMWQIRQALPCFFGLYNFTRESMSAQMAQHDINQESDCPAGEMTDQSQTQPRRSTRDSSAAVAPKTVTPSSILRVRQKRMVEPSSTSELDRSSVQGKQYKQTKKRSKQKSSAKASTPVLDPRPSGKTKKAKGRSKKGNPTEGVIAGAFDYNQDTDNESVTIPPGPTKKEKVALYDDPKLYFENPVCNKLDDPEKPLSFQCKWCSSICRGHGTSTGNLKSHRDGYTQKGKSDKGCVNRDKAILAGAKLPLSVAETRAASTSSPNPVPQYTMEFNNRVLNQILMMWQIRQALPWSRIEDPLLRVAFKYANANTHLYARRWSADEAKKLYAMLKTNVFEELNNLDTKFTLIHDVWTTKGNRFAFIGAAVSYVDANWDIQWFVYMLAQTTDSGSNNNTMASAMYELLQNTPDGHAQSTTWDPTSMHIRCFCHKLALIVNAGLAALSLKILPPGKTKQSVLGFFPVLGKLTGEDEPVELSVPLQDDGIITSQADNISTSVDSGSDYGNADDEISDCGEDSEAEEVEPATSTPPTTPHVRSLRLQELCNKLDGVIKGITRSAAQRTNFDQTAQDMNIKVSPLIAGYGIRWNIKYTSHRKAIDARAVIDRILLNAQEESDGGSFGDACFSPREWKEIDNLNRELEVFVKLTSYMEGNQSTGAHIIPKYLELKESLANKLQNCREEDSLYPMYHAMSKRVEKYLDEAMQCHTLVIATILHPCFRMYIFELAFGSRSLEASKALQLLRREFVHTKESLKRKQPAAQVSVDAHVINNEQPLISQPQLLMVRLASRLKSNGTLEDDEITAYLNANLSFDEREMNNKATPLQWWKWRDFSLPPQMFVVATAAAYFRHQCHTAPIASARVLQGCDTALLNRVAYLAPVTGIGNDNGRKTATIPSRYRYG</sequence>
<evidence type="ECO:0008006" key="4">
    <source>
        <dbReference type="Google" id="ProtNLM"/>
    </source>
</evidence>
<feature type="region of interest" description="Disordered" evidence="1">
    <location>
        <begin position="1"/>
        <end position="120"/>
    </location>
</feature>
<evidence type="ECO:0000313" key="3">
    <source>
        <dbReference type="Proteomes" id="UP000054564"/>
    </source>
</evidence>
<dbReference type="EMBL" id="AJIL01000053">
    <property type="protein sequence ID" value="KNE98780.1"/>
    <property type="molecule type" value="Genomic_DNA"/>
</dbReference>
<dbReference type="AlphaFoldDB" id="A0A0L0VHM0"/>
<organism evidence="2 3">
    <name type="scientific">Puccinia striiformis f. sp. tritici PST-78</name>
    <dbReference type="NCBI Taxonomy" id="1165861"/>
    <lineage>
        <taxon>Eukaryota</taxon>
        <taxon>Fungi</taxon>
        <taxon>Dikarya</taxon>
        <taxon>Basidiomycota</taxon>
        <taxon>Pucciniomycotina</taxon>
        <taxon>Pucciniomycetes</taxon>
        <taxon>Pucciniales</taxon>
        <taxon>Pucciniaceae</taxon>
        <taxon>Puccinia</taxon>
    </lineage>
</organism>
<dbReference type="PANTHER" id="PTHR47501">
    <property type="entry name" value="TRANSPOSASE-RELATED"/>
    <property type="match status" value="1"/>
</dbReference>
<comment type="caution">
    <text evidence="2">The sequence shown here is derived from an EMBL/GenBank/DDBJ whole genome shotgun (WGS) entry which is preliminary data.</text>
</comment>
<feature type="region of interest" description="Disordered" evidence="1">
    <location>
        <begin position="287"/>
        <end position="401"/>
    </location>
</feature>
<name>A0A0L0VHM0_9BASI</name>
<feature type="compositionally biased region" description="Basic residues" evidence="1">
    <location>
        <begin position="103"/>
        <end position="114"/>
    </location>
</feature>
<dbReference type="InterPro" id="IPR012337">
    <property type="entry name" value="RNaseH-like_sf"/>
</dbReference>
<dbReference type="Proteomes" id="UP000054564">
    <property type="component" value="Unassembled WGS sequence"/>
</dbReference>
<keyword evidence="3" id="KW-1185">Reference proteome</keyword>
<gene>
    <name evidence="2" type="ORF">PSTG_07967</name>
</gene>
<accession>A0A0L0VHM0</accession>
<dbReference type="OrthoDB" id="2506001at2759"/>
<feature type="compositionally biased region" description="Basic residues" evidence="1">
    <location>
        <begin position="78"/>
        <end position="88"/>
    </location>
</feature>
<protein>
    <recommendedName>
        <fullName evidence="4">HAT C-terminal dimerisation domain-containing protein</fullName>
    </recommendedName>
</protein>
<reference evidence="3" key="1">
    <citation type="submission" date="2014-03" db="EMBL/GenBank/DDBJ databases">
        <title>The Genome Sequence of Puccinia striiformis f. sp. tritici PST-78.</title>
        <authorList>
            <consortium name="The Broad Institute Genome Sequencing Platform"/>
            <person name="Cuomo C."/>
            <person name="Hulbert S."/>
            <person name="Chen X."/>
            <person name="Walker B."/>
            <person name="Young S.K."/>
            <person name="Zeng Q."/>
            <person name="Gargeya S."/>
            <person name="Fitzgerald M."/>
            <person name="Haas B."/>
            <person name="Abouelleil A."/>
            <person name="Alvarado L."/>
            <person name="Arachchi H.M."/>
            <person name="Berlin A.M."/>
            <person name="Chapman S.B."/>
            <person name="Goldberg J."/>
            <person name="Griggs A."/>
            <person name="Gujja S."/>
            <person name="Hansen M."/>
            <person name="Howarth C."/>
            <person name="Imamovic A."/>
            <person name="Larimer J."/>
            <person name="McCowan C."/>
            <person name="Montmayeur A."/>
            <person name="Murphy C."/>
            <person name="Neiman D."/>
            <person name="Pearson M."/>
            <person name="Priest M."/>
            <person name="Roberts A."/>
            <person name="Saif S."/>
            <person name="Shea T."/>
            <person name="Sisk P."/>
            <person name="Sykes S."/>
            <person name="Wortman J."/>
            <person name="Nusbaum C."/>
            <person name="Birren B."/>
        </authorList>
    </citation>
    <scope>NUCLEOTIDE SEQUENCE [LARGE SCALE GENOMIC DNA]</scope>
    <source>
        <strain evidence="3">race PST-78</strain>
    </source>
</reference>